<dbReference type="Proteomes" id="UP000694044">
    <property type="component" value="Unassembled WGS sequence"/>
</dbReference>
<evidence type="ECO:0000313" key="3">
    <source>
        <dbReference type="Proteomes" id="UP000694044"/>
    </source>
</evidence>
<keyword evidence="3" id="KW-1185">Reference proteome</keyword>
<feature type="region of interest" description="Disordered" evidence="1">
    <location>
        <begin position="1"/>
        <end position="39"/>
    </location>
</feature>
<proteinExistence type="predicted"/>
<feature type="region of interest" description="Disordered" evidence="1">
    <location>
        <begin position="73"/>
        <end position="133"/>
    </location>
</feature>
<dbReference type="AlphaFoldDB" id="A0A8T1VCI2"/>
<sequence length="133" mass="12986">MGTTTTAATRTSTSGTPPTTTGAGAASAVAGVPPTDAATGIGLTNTTASIARASTISGADASNPTTLAATPIVGASHGRCGSDHPATATSDDGEQIELPTRKPQRCADDYRRVAGGSYHGIGNPASNHGSQHD</sequence>
<feature type="compositionally biased region" description="Low complexity" evidence="1">
    <location>
        <begin position="1"/>
        <end position="35"/>
    </location>
</feature>
<gene>
    <name evidence="2" type="ORF">PHYPSEUDO_009786</name>
</gene>
<name>A0A8T1VCI2_9STRA</name>
<protein>
    <submittedName>
        <fullName evidence="2">Uncharacterized protein</fullName>
    </submittedName>
</protein>
<evidence type="ECO:0000313" key="2">
    <source>
        <dbReference type="EMBL" id="KAG7378656.1"/>
    </source>
</evidence>
<accession>A0A8T1VCI2</accession>
<organism evidence="2 3">
    <name type="scientific">Phytophthora pseudosyringae</name>
    <dbReference type="NCBI Taxonomy" id="221518"/>
    <lineage>
        <taxon>Eukaryota</taxon>
        <taxon>Sar</taxon>
        <taxon>Stramenopiles</taxon>
        <taxon>Oomycota</taxon>
        <taxon>Peronosporomycetes</taxon>
        <taxon>Peronosporales</taxon>
        <taxon>Peronosporaceae</taxon>
        <taxon>Phytophthora</taxon>
    </lineage>
</organism>
<reference evidence="2" key="1">
    <citation type="submission" date="2021-02" db="EMBL/GenBank/DDBJ databases">
        <authorList>
            <person name="Palmer J.M."/>
        </authorList>
    </citation>
    <scope>NUCLEOTIDE SEQUENCE</scope>
    <source>
        <strain evidence="2">SCRP734</strain>
    </source>
</reference>
<evidence type="ECO:0000256" key="1">
    <source>
        <dbReference type="SAM" id="MobiDB-lite"/>
    </source>
</evidence>
<dbReference type="EMBL" id="JAGDFM010000406">
    <property type="protein sequence ID" value="KAG7378656.1"/>
    <property type="molecule type" value="Genomic_DNA"/>
</dbReference>
<comment type="caution">
    <text evidence="2">The sequence shown here is derived from an EMBL/GenBank/DDBJ whole genome shotgun (WGS) entry which is preliminary data.</text>
</comment>
<feature type="compositionally biased region" description="Polar residues" evidence="1">
    <location>
        <begin position="124"/>
        <end position="133"/>
    </location>
</feature>